<dbReference type="PANTHER" id="PTHR16154:SF6">
    <property type="entry name" value="SPINOPHILIN, ISOFORM J"/>
    <property type="match status" value="1"/>
</dbReference>
<feature type="region of interest" description="Disordered" evidence="3">
    <location>
        <begin position="471"/>
        <end position="521"/>
    </location>
</feature>
<evidence type="ECO:0000259" key="4">
    <source>
        <dbReference type="PROSITE" id="PS50105"/>
    </source>
</evidence>
<dbReference type="Ensembl" id="ENSEBUT00000026381.1">
    <property type="protein sequence ID" value="ENSEBUP00000025805.1"/>
    <property type="gene ID" value="ENSEBUG00000015844.1"/>
</dbReference>
<feature type="region of interest" description="Disordered" evidence="3">
    <location>
        <begin position="106"/>
        <end position="185"/>
    </location>
</feature>
<accession>A0A8C4X154</accession>
<feature type="compositionally biased region" description="Basic and acidic residues" evidence="3">
    <location>
        <begin position="729"/>
        <end position="751"/>
    </location>
</feature>
<feature type="region of interest" description="Disordered" evidence="3">
    <location>
        <begin position="851"/>
        <end position="877"/>
    </location>
</feature>
<dbReference type="GO" id="GO:0031175">
    <property type="term" value="P:neuron projection development"/>
    <property type="evidence" value="ECO:0007669"/>
    <property type="project" value="TreeGrafter"/>
</dbReference>
<evidence type="ECO:0000256" key="1">
    <source>
        <dbReference type="ARBA" id="ARBA00022553"/>
    </source>
</evidence>
<feature type="compositionally biased region" description="Polar residues" evidence="3">
    <location>
        <begin position="132"/>
        <end position="169"/>
    </location>
</feature>
<feature type="domain" description="SAM" evidence="4">
    <location>
        <begin position="1346"/>
        <end position="1409"/>
    </location>
</feature>
<feature type="compositionally biased region" description="Basic and acidic residues" evidence="3">
    <location>
        <begin position="170"/>
        <end position="179"/>
    </location>
</feature>
<feature type="region of interest" description="Disordered" evidence="3">
    <location>
        <begin position="1079"/>
        <end position="1332"/>
    </location>
</feature>
<feature type="compositionally biased region" description="Polar residues" evidence="3">
    <location>
        <begin position="1288"/>
        <end position="1297"/>
    </location>
</feature>
<dbReference type="SMART" id="SM00454">
    <property type="entry name" value="SAM"/>
    <property type="match status" value="1"/>
</dbReference>
<dbReference type="GO" id="GO:0015629">
    <property type="term" value="C:actin cytoskeleton"/>
    <property type="evidence" value="ECO:0007669"/>
    <property type="project" value="TreeGrafter"/>
</dbReference>
<dbReference type="GO" id="GO:0005737">
    <property type="term" value="C:cytoplasm"/>
    <property type="evidence" value="ECO:0007669"/>
    <property type="project" value="TreeGrafter"/>
</dbReference>
<feature type="compositionally biased region" description="Basic and acidic residues" evidence="3">
    <location>
        <begin position="106"/>
        <end position="119"/>
    </location>
</feature>
<feature type="compositionally biased region" description="Basic and acidic residues" evidence="3">
    <location>
        <begin position="1416"/>
        <end position="1436"/>
    </location>
</feature>
<dbReference type="Pfam" id="PF07647">
    <property type="entry name" value="SAM_2"/>
    <property type="match status" value="1"/>
</dbReference>
<proteinExistence type="predicted"/>
<feature type="compositionally biased region" description="Basic and acidic residues" evidence="3">
    <location>
        <begin position="551"/>
        <end position="572"/>
    </location>
</feature>
<feature type="compositionally biased region" description="Polar residues" evidence="3">
    <location>
        <begin position="1164"/>
        <end position="1173"/>
    </location>
</feature>
<feature type="compositionally biased region" description="Polar residues" evidence="3">
    <location>
        <begin position="1201"/>
        <end position="1212"/>
    </location>
</feature>
<dbReference type="GO" id="GO:0019722">
    <property type="term" value="P:calcium-mediated signaling"/>
    <property type="evidence" value="ECO:0007669"/>
    <property type="project" value="TreeGrafter"/>
</dbReference>
<keyword evidence="1" id="KW-0597">Phosphoprotein</keyword>
<dbReference type="InterPro" id="IPR013761">
    <property type="entry name" value="SAM/pointed_sf"/>
</dbReference>
<feature type="compositionally biased region" description="Low complexity" evidence="3">
    <location>
        <begin position="1115"/>
        <end position="1126"/>
    </location>
</feature>
<reference evidence="5" key="2">
    <citation type="submission" date="2025-09" db="UniProtKB">
        <authorList>
            <consortium name="Ensembl"/>
        </authorList>
    </citation>
    <scope>IDENTIFICATION</scope>
</reference>
<evidence type="ECO:0000313" key="6">
    <source>
        <dbReference type="Proteomes" id="UP000694388"/>
    </source>
</evidence>
<dbReference type="GO" id="GO:0051015">
    <property type="term" value="F:actin filament binding"/>
    <property type="evidence" value="ECO:0007669"/>
    <property type="project" value="TreeGrafter"/>
</dbReference>
<organism evidence="5 6">
    <name type="scientific">Eptatretus burgeri</name>
    <name type="common">Inshore hagfish</name>
    <dbReference type="NCBI Taxonomy" id="7764"/>
    <lineage>
        <taxon>Eukaryota</taxon>
        <taxon>Metazoa</taxon>
        <taxon>Chordata</taxon>
        <taxon>Craniata</taxon>
        <taxon>Vertebrata</taxon>
        <taxon>Cyclostomata</taxon>
        <taxon>Myxini</taxon>
        <taxon>Myxiniformes</taxon>
        <taxon>Myxinidae</taxon>
        <taxon>Eptatretinae</taxon>
        <taxon>Eptatretus</taxon>
    </lineage>
</organism>
<feature type="compositionally biased region" description="Basic residues" evidence="3">
    <location>
        <begin position="1082"/>
        <end position="1093"/>
    </location>
</feature>
<dbReference type="GeneTree" id="ENSGT00940000155538"/>
<dbReference type="PANTHER" id="PTHR16154">
    <property type="entry name" value="NEURABIN"/>
    <property type="match status" value="1"/>
</dbReference>
<sequence>MMIEGKDQGEAVSGAETVVLRRPEKNNDCDGEKNYGSHVRRIKSMFLMDDKGQTRRPVLAPKPWGPCRSSIILEASHSGAHLNIPAEADAAQSPLEHKFTNTRKVFEKRDGSTQKKDVDTGVESVSKPVSRRPTSLHTTRFSASGDSELISPTSRQFAVSPENAANSLSSKDEAGRSNVDHTSQTLDPFVNVKDRNDSRLILTSANQPVIARAKLGETAQREIIAEQLEACDSSSPSYVSSEQPTSPTLASFPKRVRQYSLECPRPFKLQHDAHPVKWTKKDSPVSPGSMRNRSLSNSDATFPILTQLQSSKEIKPVDVDQMLPDKLQCSSGNDDILKKEYLRGEQGHTTRETIEVVPAAHVPKQRATVLVQQRNIDDQDDSAVEQPLETASDVGYEGMEEKKIFSDNAQTDKGVTAINEAAIGPTAILPEETSVSLDGKNDLSVDEEHDHPDKMIPEFPVCTSGKVHGMDDVGISHQPLPLESEGTRENTPKHDDEEKSEENKKKEKVPPIVEADCLKEGPFHEDKVDEVKVESLEIQGKVSSFLEEEDKVSPDDDSRTMKETKSFDEVHPDAQPIATPTELEVGDHQKSMTSEDVNLMDINLTQSRDTSLQMPSKCHLVEPISENANQGKVLKDDEWHFPEESATVHDSDAPSQKDIIPTPNEPSGYAVTKDILQNKENKTKVVVFDEISSCKKLDTCQPVEVIVTSDKELAEVQITKSRSSSTEETEAHPEKNMCEDNVEKSDDERRSITSSNVDVTSLKDEENENHMLTIPEMLEIKAMNEHTLKNSQHESTEVLYDGSSVQGSDYEETLSKDVFSESGNFSSTHMEEQQVTLGLEESDAHLRTSLDLQKPSHLENSPPSPGDEQCHEPNDGIKVEKIKEINMVAAGDELQTSPEEVVLMSPAEDGIDVVPTKTIENDVCGDGETRREQEVPSENGDNGDNGKNDLAVQAEKSSRGKEDEEPQETDDASPKDGRTDDDDDGIDNAGVEKSILEDVVVSTESECAERSQEAPDELSEDVQTVEAKEGGEQDAVLSEPENFQQPAPSGKQDEMSDFVMVVPLTKQLDSTVQKARAQLIVKSKRQKPSRSHLRKGDSEDDDASSVPTSPATVASEQSSQPSRLSSTDASSPCNTPETALHSSTADIQASSPEANSKTEEKGATSPQEGTPTGKSRLRFLGFRAQLRNPSRRSVNKESRSSTHGSPRVSQEIQDAEGSNGPAQPPSQLLSSSCMPFFFNRKSSLSSTSSNDPPSLNTSPEKRRSKAAMSWPSVFSRSSLEMHFGGGQSDASPTSGSMAHSIGPASEIGTRAHSSSPRLGAHEQVEEVTPETGGAVSVSLGQEVLDWSAEQVGGWLKELEKGQYSTEFVKQAVTGAQLLQLDGSKLKALGVGDSNDRTLLKKKIKEIKLVVEKERKAQEKLEKQREKQRRKEEEQKKTVKATPASVDLDDCK</sequence>
<feature type="region of interest" description="Disordered" evidence="3">
    <location>
        <begin position="645"/>
        <end position="667"/>
    </location>
</feature>
<feature type="compositionally biased region" description="Basic and acidic residues" evidence="3">
    <location>
        <begin position="485"/>
        <end position="509"/>
    </location>
</feature>
<feature type="region of interest" description="Disordered" evidence="3">
    <location>
        <begin position="716"/>
        <end position="770"/>
    </location>
</feature>
<evidence type="ECO:0000256" key="2">
    <source>
        <dbReference type="ARBA" id="ARBA00023054"/>
    </source>
</evidence>
<reference evidence="5" key="1">
    <citation type="submission" date="2025-08" db="UniProtKB">
        <authorList>
            <consortium name="Ensembl"/>
        </authorList>
    </citation>
    <scope>IDENTIFICATION</scope>
</reference>
<dbReference type="InterPro" id="IPR043446">
    <property type="entry name" value="Neurabin-like"/>
</dbReference>
<keyword evidence="6" id="KW-1185">Reference proteome</keyword>
<evidence type="ECO:0000313" key="5">
    <source>
        <dbReference type="Ensembl" id="ENSEBUP00000025805.1"/>
    </source>
</evidence>
<feature type="compositionally biased region" description="Polar residues" evidence="3">
    <location>
        <begin position="1105"/>
        <end position="1114"/>
    </location>
</feature>
<feature type="compositionally biased region" description="Low complexity" evidence="3">
    <location>
        <begin position="1242"/>
        <end position="1258"/>
    </location>
</feature>
<name>A0A8C4X154_EPTBU</name>
<dbReference type="GO" id="GO:0030425">
    <property type="term" value="C:dendrite"/>
    <property type="evidence" value="ECO:0007669"/>
    <property type="project" value="TreeGrafter"/>
</dbReference>
<dbReference type="SUPFAM" id="SSF47769">
    <property type="entry name" value="SAM/Pointed domain"/>
    <property type="match status" value="1"/>
</dbReference>
<dbReference type="InterPro" id="IPR001660">
    <property type="entry name" value="SAM"/>
</dbReference>
<feature type="compositionally biased region" description="Polar residues" evidence="3">
    <location>
        <begin position="1127"/>
        <end position="1155"/>
    </location>
</feature>
<feature type="region of interest" description="Disordered" evidence="3">
    <location>
        <begin position="1416"/>
        <end position="1451"/>
    </location>
</feature>
<dbReference type="Gene3D" id="1.10.150.50">
    <property type="entry name" value="Transcription Factor, Ets-1"/>
    <property type="match status" value="1"/>
</dbReference>
<feature type="compositionally biased region" description="Basic and acidic residues" evidence="3">
    <location>
        <begin position="868"/>
        <end position="877"/>
    </location>
</feature>
<dbReference type="GO" id="GO:0014069">
    <property type="term" value="C:postsynaptic density"/>
    <property type="evidence" value="ECO:0007669"/>
    <property type="project" value="TreeGrafter"/>
</dbReference>
<dbReference type="GO" id="GO:0007015">
    <property type="term" value="P:actin filament organization"/>
    <property type="evidence" value="ECO:0007669"/>
    <property type="project" value="TreeGrafter"/>
</dbReference>
<dbReference type="Proteomes" id="UP000694388">
    <property type="component" value="Unplaced"/>
</dbReference>
<evidence type="ECO:0000256" key="3">
    <source>
        <dbReference type="SAM" id="MobiDB-lite"/>
    </source>
</evidence>
<protein>
    <recommendedName>
        <fullName evidence="4">SAM domain-containing protein</fullName>
    </recommendedName>
</protein>
<dbReference type="PROSITE" id="PS50105">
    <property type="entry name" value="SAM_DOMAIN"/>
    <property type="match status" value="1"/>
</dbReference>
<feature type="region of interest" description="Disordered" evidence="3">
    <location>
        <begin position="889"/>
        <end position="1056"/>
    </location>
</feature>
<feature type="region of interest" description="Disordered" evidence="3">
    <location>
        <begin position="545"/>
        <end position="596"/>
    </location>
</feature>
<keyword evidence="2" id="KW-0175">Coiled coil</keyword>
<dbReference type="OMA" id="HDIHRIT"/>